<feature type="chain" id="PRO_5027709584" evidence="1">
    <location>
        <begin position="20"/>
        <end position="620"/>
    </location>
</feature>
<dbReference type="GO" id="GO:0140359">
    <property type="term" value="F:ABC-type transporter activity"/>
    <property type="evidence" value="ECO:0007669"/>
    <property type="project" value="InterPro"/>
</dbReference>
<reference evidence="3" key="1">
    <citation type="submission" date="2025-08" db="UniProtKB">
        <authorList>
            <consortium name="RefSeq"/>
        </authorList>
    </citation>
    <scope>IDENTIFICATION</scope>
    <source>
        <tissue evidence="3">Whole insect</tissue>
    </source>
</reference>
<dbReference type="GO" id="GO:0016020">
    <property type="term" value="C:membrane"/>
    <property type="evidence" value="ECO:0007669"/>
    <property type="project" value="InterPro"/>
</dbReference>
<dbReference type="InterPro" id="IPR027417">
    <property type="entry name" value="P-loop_NTPase"/>
</dbReference>
<dbReference type="Pfam" id="PF00005">
    <property type="entry name" value="ABC_tran"/>
    <property type="match status" value="1"/>
</dbReference>
<dbReference type="GO" id="GO:0005319">
    <property type="term" value="F:lipid transporter activity"/>
    <property type="evidence" value="ECO:0007669"/>
    <property type="project" value="TreeGrafter"/>
</dbReference>
<feature type="domain" description="ABC transporter" evidence="2">
    <location>
        <begin position="175"/>
        <end position="521"/>
    </location>
</feature>
<dbReference type="GO" id="GO:0016887">
    <property type="term" value="F:ATP hydrolysis activity"/>
    <property type="evidence" value="ECO:0007669"/>
    <property type="project" value="InterPro"/>
</dbReference>
<dbReference type="PANTHER" id="PTHR19229:SF250">
    <property type="entry name" value="ABC TRANSPORTER DOMAIN-CONTAINING PROTEIN-RELATED"/>
    <property type="match status" value="1"/>
</dbReference>
<dbReference type="PROSITE" id="PS50893">
    <property type="entry name" value="ABC_TRANSPORTER_2"/>
    <property type="match status" value="1"/>
</dbReference>
<proteinExistence type="predicted"/>
<evidence type="ECO:0000259" key="2">
    <source>
        <dbReference type="PROSITE" id="PS50893"/>
    </source>
</evidence>
<feature type="signal peptide" evidence="1">
    <location>
        <begin position="1"/>
        <end position="19"/>
    </location>
</feature>
<evidence type="ECO:0000313" key="3">
    <source>
        <dbReference type="RefSeq" id="XP_028151442.1"/>
    </source>
</evidence>
<dbReference type="InterPro" id="IPR003439">
    <property type="entry name" value="ABC_transporter-like_ATP-bd"/>
</dbReference>
<dbReference type="InterPro" id="IPR026082">
    <property type="entry name" value="ABCA"/>
</dbReference>
<keyword evidence="1" id="KW-0732">Signal</keyword>
<dbReference type="Pfam" id="PF23321">
    <property type="entry name" value="R1_ABCA1"/>
    <property type="match status" value="2"/>
</dbReference>
<dbReference type="AlphaFoldDB" id="A0A6P7GZ79"/>
<dbReference type="RefSeq" id="XP_028151442.1">
    <property type="nucleotide sequence ID" value="XM_028295641.1"/>
</dbReference>
<dbReference type="Gene3D" id="3.40.50.300">
    <property type="entry name" value="P-loop containing nucleotide triphosphate hydrolases"/>
    <property type="match status" value="3"/>
</dbReference>
<gene>
    <name evidence="3" type="primary">LOC114344808</name>
</gene>
<organism evidence="3">
    <name type="scientific">Diabrotica virgifera virgifera</name>
    <name type="common">western corn rootworm</name>
    <dbReference type="NCBI Taxonomy" id="50390"/>
    <lineage>
        <taxon>Eukaryota</taxon>
        <taxon>Metazoa</taxon>
        <taxon>Ecdysozoa</taxon>
        <taxon>Arthropoda</taxon>
        <taxon>Hexapoda</taxon>
        <taxon>Insecta</taxon>
        <taxon>Pterygota</taxon>
        <taxon>Neoptera</taxon>
        <taxon>Endopterygota</taxon>
        <taxon>Coleoptera</taxon>
        <taxon>Polyphaga</taxon>
        <taxon>Cucujiformia</taxon>
        <taxon>Chrysomeloidea</taxon>
        <taxon>Chrysomelidae</taxon>
        <taxon>Galerucinae</taxon>
        <taxon>Diabroticina</taxon>
        <taxon>Diabroticites</taxon>
        <taxon>Diabrotica</taxon>
    </lineage>
</organism>
<dbReference type="PANTHER" id="PTHR19229">
    <property type="entry name" value="ATP-BINDING CASSETTE TRANSPORTER SUBFAMILY A ABCA"/>
    <property type="match status" value="1"/>
</dbReference>
<dbReference type="Pfam" id="PF13304">
    <property type="entry name" value="AAA_21"/>
    <property type="match status" value="1"/>
</dbReference>
<evidence type="ECO:0000256" key="1">
    <source>
        <dbReference type="SAM" id="SignalP"/>
    </source>
</evidence>
<accession>A0A6P7GZ79</accession>
<protein>
    <submittedName>
        <fullName evidence="3">ATP-binding cassette sub-family A member 3-like</fullName>
    </submittedName>
</protein>
<dbReference type="InterPro" id="IPR003959">
    <property type="entry name" value="ATPase_AAA_core"/>
</dbReference>
<dbReference type="SUPFAM" id="SSF52540">
    <property type="entry name" value="P-loop containing nucleoside triphosphate hydrolases"/>
    <property type="match status" value="2"/>
</dbReference>
<dbReference type="GO" id="GO:0005524">
    <property type="term" value="F:ATP binding"/>
    <property type="evidence" value="ECO:0007669"/>
    <property type="project" value="InterPro"/>
</dbReference>
<dbReference type="InParanoid" id="A0A6P7GZ79"/>
<dbReference type="InterPro" id="IPR056264">
    <property type="entry name" value="R2_ABCA1-4-like"/>
</dbReference>
<name>A0A6P7GZ79_DIAVI</name>
<sequence length="620" mass="70646">MLFLGNAAFLLVEVLKTQSTNLKRIGETLDNVFLVFPHYSLATGINKCYAIYSYNTLCETVFDSCAQNNFTKDECISKFPSTVADICTNLNDNYFSWDNNGIAKNVTYSLISGVLWAILLFIIEYKFIARLMYYINQKFFPKQPILIQDEDDDVSKEKERIHMATDHDIRQTNILVVKDLTKYYNNFLAVNGLSIGIEKSECFGLLGINGAGKTTTFKMMSGDETVSYGDAWGSGAQQSYMYNVVMERRKLHLSIIGQLWDVTLFVSSMDPATKRYLWDSLCKIRDNGKCIVLTSHSMEECEALCTRIAIMVNGNFKCLGSTQHLKNKFAEGYTLTIKLKKLPESGGLVHADTESLEKYIKDKFPYAHLREKHQELLYYYITDTSMAWSTMFGILERAKRSDLNIEDYSLGQSSLEQKVKEMSGGNKRKLSTVLSLIGDPPVLFLDEPTTGMDPATKRYLWDSLCKIRDNGKCIVLTSHSMEECEALCTRIAIMVNGNFKCLGSTQHLKNKFAEGYTLTIKLKKLPESGGLVHADTEPLEKYIKDKFPYAHLREKHQELLYYYITDTSMAWSTMFGILERAKRSDLNIEDYSLGQSSLEQVFLTFTKHQNPEGDDVKKKN</sequence>